<keyword evidence="4" id="KW-0503">Monooxygenase</keyword>
<feature type="domain" description="Luciferase-like" evidence="5">
    <location>
        <begin position="14"/>
        <end position="291"/>
    </location>
</feature>
<dbReference type="Gene3D" id="3.20.20.30">
    <property type="entry name" value="Luciferase-like domain"/>
    <property type="match status" value="1"/>
</dbReference>
<evidence type="ECO:0000256" key="3">
    <source>
        <dbReference type="ARBA" id="ARBA00023002"/>
    </source>
</evidence>
<dbReference type="RefSeq" id="WP_318600169.1">
    <property type="nucleotide sequence ID" value="NZ_JAWSTH010000099.1"/>
</dbReference>
<dbReference type="Pfam" id="PF00296">
    <property type="entry name" value="Bac_luciferase"/>
    <property type="match status" value="1"/>
</dbReference>
<dbReference type="PANTHER" id="PTHR42847:SF4">
    <property type="entry name" value="ALKANESULFONATE MONOOXYGENASE-RELATED"/>
    <property type="match status" value="1"/>
</dbReference>
<keyword evidence="1" id="KW-0285">Flavoprotein</keyword>
<proteinExistence type="predicted"/>
<dbReference type="InterPro" id="IPR050172">
    <property type="entry name" value="SsuD_RutA_monooxygenase"/>
</dbReference>
<accession>A0ABU4HXW7</accession>
<dbReference type="NCBIfam" id="TIGR03560">
    <property type="entry name" value="F420_Rv1855c"/>
    <property type="match status" value="1"/>
</dbReference>
<dbReference type="PANTHER" id="PTHR42847">
    <property type="entry name" value="ALKANESULFONATE MONOOXYGENASE"/>
    <property type="match status" value="1"/>
</dbReference>
<dbReference type="InterPro" id="IPR019952">
    <property type="entry name" value="F420_OxRdatse_Rv1855c_pred"/>
</dbReference>
<keyword evidence="2" id="KW-0288">FMN</keyword>
<keyword evidence="7" id="KW-1185">Reference proteome</keyword>
<dbReference type="Proteomes" id="UP001284601">
    <property type="component" value="Unassembled WGS sequence"/>
</dbReference>
<reference evidence="7" key="1">
    <citation type="submission" date="2023-07" db="EMBL/GenBank/DDBJ databases">
        <title>Conexibacter stalactiti sp. nov., isolated from stalactites in a lava cave and emended description of the genus Conexibacter.</title>
        <authorList>
            <person name="Lee S.D."/>
        </authorList>
    </citation>
    <scope>NUCLEOTIDE SEQUENCE [LARGE SCALE GENOMIC DNA]</scope>
    <source>
        <strain evidence="7">KCTC 39840</strain>
    </source>
</reference>
<evidence type="ECO:0000259" key="5">
    <source>
        <dbReference type="Pfam" id="PF00296"/>
    </source>
</evidence>
<evidence type="ECO:0000256" key="1">
    <source>
        <dbReference type="ARBA" id="ARBA00022630"/>
    </source>
</evidence>
<sequence length="313" mass="35123">MLLSVMIEGQEDVTWPHWLALAGTAQRLGFTGLYRSDHYLSVVDKRERGALDAWGTICALGAVTERIRLGTIVSPTSFRHPSVLAKLVTTADHVSRGRAELGLGSGWWESEHNRYGFPYLPVRERFDVLEEQLEIITRQWQDEPFSFHGAHYAIDELDARPKTLARPRPLLRIGGKGKPRSLALAARYADEYNTVHMSPEQCREIRAGLDDACVAAGRDPATLPLSLMNGFVIGRDQAELVGRAASILDWLGREVDVVEQELEELRKSWIVGTPDQFGARLHEYSVAGVTHVMLQHHLYEDDDALELIAQRLP</sequence>
<name>A0ABU4HXW7_9ACTN</name>
<organism evidence="6 7">
    <name type="scientific">Conexibacter stalactiti</name>
    <dbReference type="NCBI Taxonomy" id="1940611"/>
    <lineage>
        <taxon>Bacteria</taxon>
        <taxon>Bacillati</taxon>
        <taxon>Actinomycetota</taxon>
        <taxon>Thermoleophilia</taxon>
        <taxon>Solirubrobacterales</taxon>
        <taxon>Conexibacteraceae</taxon>
        <taxon>Conexibacter</taxon>
    </lineage>
</organism>
<dbReference type="SUPFAM" id="SSF51679">
    <property type="entry name" value="Bacterial luciferase-like"/>
    <property type="match status" value="1"/>
</dbReference>
<protein>
    <submittedName>
        <fullName evidence="6">TIGR03560 family F420-dependent LLM class oxidoreductase</fullName>
    </submittedName>
</protein>
<comment type="caution">
    <text evidence="6">The sequence shown here is derived from an EMBL/GenBank/DDBJ whole genome shotgun (WGS) entry which is preliminary data.</text>
</comment>
<dbReference type="InterPro" id="IPR011251">
    <property type="entry name" value="Luciferase-like_dom"/>
</dbReference>
<dbReference type="InterPro" id="IPR036661">
    <property type="entry name" value="Luciferase-like_sf"/>
</dbReference>
<evidence type="ECO:0000313" key="6">
    <source>
        <dbReference type="EMBL" id="MDW5597704.1"/>
    </source>
</evidence>
<keyword evidence="3" id="KW-0560">Oxidoreductase</keyword>
<evidence type="ECO:0000256" key="2">
    <source>
        <dbReference type="ARBA" id="ARBA00022643"/>
    </source>
</evidence>
<evidence type="ECO:0000256" key="4">
    <source>
        <dbReference type="ARBA" id="ARBA00023033"/>
    </source>
</evidence>
<gene>
    <name evidence="6" type="ORF">R7226_25355</name>
</gene>
<dbReference type="EMBL" id="JAWSTH010000099">
    <property type="protein sequence ID" value="MDW5597704.1"/>
    <property type="molecule type" value="Genomic_DNA"/>
</dbReference>
<evidence type="ECO:0000313" key="7">
    <source>
        <dbReference type="Proteomes" id="UP001284601"/>
    </source>
</evidence>